<dbReference type="GO" id="GO:0005737">
    <property type="term" value="C:cytoplasm"/>
    <property type="evidence" value="ECO:0007669"/>
    <property type="project" value="TreeGrafter"/>
</dbReference>
<dbReference type="NCBIfam" id="NF008865">
    <property type="entry name" value="PRK11898.1"/>
    <property type="match status" value="1"/>
</dbReference>
<dbReference type="PROSITE" id="PS00858">
    <property type="entry name" value="PREPHENATE_DEHYDR_2"/>
    <property type="match status" value="1"/>
</dbReference>
<dbReference type="InterPro" id="IPR018528">
    <property type="entry name" value="Preph_deHydtase_CS"/>
</dbReference>
<evidence type="ECO:0000256" key="3">
    <source>
        <dbReference type="ARBA" id="ARBA00021872"/>
    </source>
</evidence>
<protein>
    <recommendedName>
        <fullName evidence="3 9">Prephenate dehydratase</fullName>
        <shortName evidence="9">PDT</shortName>
        <ecNumber evidence="2 9">4.2.1.51</ecNumber>
    </recommendedName>
</protein>
<feature type="domain" description="ACT" evidence="11">
    <location>
        <begin position="192"/>
        <end position="269"/>
    </location>
</feature>
<evidence type="ECO:0000256" key="8">
    <source>
        <dbReference type="ARBA" id="ARBA00047848"/>
    </source>
</evidence>
<evidence type="ECO:0000256" key="6">
    <source>
        <dbReference type="ARBA" id="ARBA00023222"/>
    </source>
</evidence>
<keyword evidence="13" id="KW-1185">Reference proteome</keyword>
<evidence type="ECO:0000256" key="2">
    <source>
        <dbReference type="ARBA" id="ARBA00013147"/>
    </source>
</evidence>
<dbReference type="PANTHER" id="PTHR21022:SF19">
    <property type="entry name" value="PREPHENATE DEHYDRATASE-RELATED"/>
    <property type="match status" value="1"/>
</dbReference>
<evidence type="ECO:0000256" key="1">
    <source>
        <dbReference type="ARBA" id="ARBA00004741"/>
    </source>
</evidence>
<dbReference type="EMBL" id="JACHEN010000026">
    <property type="protein sequence ID" value="MBB6217663.1"/>
    <property type="molecule type" value="Genomic_DNA"/>
</dbReference>
<dbReference type="PANTHER" id="PTHR21022">
    <property type="entry name" value="PREPHENATE DEHYDRATASE P PROTEIN"/>
    <property type="match status" value="1"/>
</dbReference>
<dbReference type="RefSeq" id="WP_184312154.1">
    <property type="nucleotide sequence ID" value="NZ_JACHEN010000026.1"/>
</dbReference>
<evidence type="ECO:0000256" key="9">
    <source>
        <dbReference type="RuleBase" id="RU361254"/>
    </source>
</evidence>
<dbReference type="InterPro" id="IPR045865">
    <property type="entry name" value="ACT-like_dom_sf"/>
</dbReference>
<reference evidence="12 13" key="1">
    <citation type="submission" date="2020-08" db="EMBL/GenBank/DDBJ databases">
        <title>Genomic Encyclopedia of Type Strains, Phase IV (KMG-IV): sequencing the most valuable type-strain genomes for metagenomic binning, comparative biology and taxonomic classification.</title>
        <authorList>
            <person name="Goeker M."/>
        </authorList>
    </citation>
    <scope>NUCLEOTIDE SEQUENCE [LARGE SCALE GENOMIC DNA]</scope>
    <source>
        <strain evidence="12 13">DSM 103526</strain>
    </source>
</reference>
<comment type="catalytic activity">
    <reaction evidence="8 9">
        <text>prephenate + H(+) = 3-phenylpyruvate + CO2 + H2O</text>
        <dbReference type="Rhea" id="RHEA:21648"/>
        <dbReference type="ChEBI" id="CHEBI:15377"/>
        <dbReference type="ChEBI" id="CHEBI:15378"/>
        <dbReference type="ChEBI" id="CHEBI:16526"/>
        <dbReference type="ChEBI" id="CHEBI:18005"/>
        <dbReference type="ChEBI" id="CHEBI:29934"/>
        <dbReference type="EC" id="4.2.1.51"/>
    </reaction>
</comment>
<dbReference type="PROSITE" id="PS51171">
    <property type="entry name" value="PREPHENATE_DEHYDR_3"/>
    <property type="match status" value="1"/>
</dbReference>
<dbReference type="GO" id="GO:0009094">
    <property type="term" value="P:L-phenylalanine biosynthetic process"/>
    <property type="evidence" value="ECO:0007669"/>
    <property type="project" value="UniProtKB-UniPathway"/>
</dbReference>
<feature type="domain" description="Prephenate dehydratase" evidence="10">
    <location>
        <begin position="2"/>
        <end position="178"/>
    </location>
</feature>
<dbReference type="UniPathway" id="UPA00121">
    <property type="reaction ID" value="UER00345"/>
</dbReference>
<evidence type="ECO:0000259" key="11">
    <source>
        <dbReference type="PROSITE" id="PS51671"/>
    </source>
</evidence>
<gene>
    <name evidence="9" type="primary">pheA</name>
    <name evidence="12" type="ORF">HNQ80_003786</name>
</gene>
<evidence type="ECO:0000256" key="7">
    <source>
        <dbReference type="ARBA" id="ARBA00023239"/>
    </source>
</evidence>
<keyword evidence="4 9" id="KW-0028">Amino-acid biosynthesis</keyword>
<dbReference type="AlphaFoldDB" id="A0A841KWB2"/>
<dbReference type="GO" id="GO:0004664">
    <property type="term" value="F:prephenate dehydratase activity"/>
    <property type="evidence" value="ECO:0007669"/>
    <property type="project" value="UniProtKB-UniRule"/>
</dbReference>
<dbReference type="CDD" id="cd04905">
    <property type="entry name" value="ACT_CM-PDT"/>
    <property type="match status" value="1"/>
</dbReference>
<comment type="caution">
    <text evidence="12">The sequence shown here is derived from an EMBL/GenBank/DDBJ whole genome shotgun (WGS) entry which is preliminary data.</text>
</comment>
<dbReference type="InterPro" id="IPR001086">
    <property type="entry name" value="Preph_deHydtase"/>
</dbReference>
<keyword evidence="7 9" id="KW-0456">Lyase</keyword>
<evidence type="ECO:0000313" key="12">
    <source>
        <dbReference type="EMBL" id="MBB6217663.1"/>
    </source>
</evidence>
<comment type="pathway">
    <text evidence="1 9">Amino-acid biosynthesis; L-phenylalanine biosynthesis; phenylpyruvate from prephenate: step 1/1.</text>
</comment>
<dbReference type="Gene3D" id="3.40.190.10">
    <property type="entry name" value="Periplasmic binding protein-like II"/>
    <property type="match status" value="2"/>
</dbReference>
<dbReference type="Pfam" id="PF00800">
    <property type="entry name" value="PDT"/>
    <property type="match status" value="1"/>
</dbReference>
<evidence type="ECO:0000256" key="4">
    <source>
        <dbReference type="ARBA" id="ARBA00022605"/>
    </source>
</evidence>
<keyword evidence="6 9" id="KW-0584">Phenylalanine biosynthesis</keyword>
<dbReference type="PROSITE" id="PS51671">
    <property type="entry name" value="ACT"/>
    <property type="match status" value="1"/>
</dbReference>
<dbReference type="Gene3D" id="3.30.70.260">
    <property type="match status" value="1"/>
</dbReference>
<dbReference type="Pfam" id="PF01842">
    <property type="entry name" value="ACT"/>
    <property type="match status" value="1"/>
</dbReference>
<accession>A0A841KWB2</accession>
<sequence>MKLGYLGPKGSYSYEAALSYQTHALHLGFKTFYEIIQSVEDGMIDIGILPIENSTEGAVNSVMDGLLRTSRAKITGELVLPIVHNLLGTDKSIEEIRYVYSHPQAIEQCREYFRINHPNMMLLSCESSATACVLAKEKGSGYGAISSKTAAEIYELDILGEAIQDNSFNQTRFVAISQEDEVITNQICKTSIAFSFHNDSPGSLYAVLKEFAVESINLTRIESRPAKAELGKYIFYIDLCGHQDDPEIRKVLSNIQRITNFFKIFGSYPVFTKQARF</sequence>
<dbReference type="SUPFAM" id="SSF55021">
    <property type="entry name" value="ACT-like"/>
    <property type="match status" value="1"/>
</dbReference>
<dbReference type="Proteomes" id="UP000579281">
    <property type="component" value="Unassembled WGS sequence"/>
</dbReference>
<dbReference type="PROSITE" id="PS00857">
    <property type="entry name" value="PREPHENATE_DEHYDR_1"/>
    <property type="match status" value="1"/>
</dbReference>
<organism evidence="12 13">
    <name type="scientific">Anaerosolibacter carboniphilus</name>
    <dbReference type="NCBI Taxonomy" id="1417629"/>
    <lineage>
        <taxon>Bacteria</taxon>
        <taxon>Bacillati</taxon>
        <taxon>Bacillota</taxon>
        <taxon>Clostridia</taxon>
        <taxon>Peptostreptococcales</taxon>
        <taxon>Thermotaleaceae</taxon>
        <taxon>Anaerosolibacter</taxon>
    </lineage>
</organism>
<dbReference type="EC" id="4.2.1.51" evidence="2 9"/>
<proteinExistence type="predicted"/>
<dbReference type="SUPFAM" id="SSF53850">
    <property type="entry name" value="Periplasmic binding protein-like II"/>
    <property type="match status" value="1"/>
</dbReference>
<name>A0A841KWB2_9FIRM</name>
<evidence type="ECO:0000256" key="5">
    <source>
        <dbReference type="ARBA" id="ARBA00023141"/>
    </source>
</evidence>
<keyword evidence="5 9" id="KW-0057">Aromatic amino acid biosynthesis</keyword>
<dbReference type="FunFam" id="3.30.70.260:FF:000012">
    <property type="entry name" value="Prephenate dehydratase"/>
    <property type="match status" value="1"/>
</dbReference>
<evidence type="ECO:0000313" key="13">
    <source>
        <dbReference type="Proteomes" id="UP000579281"/>
    </source>
</evidence>
<dbReference type="CDD" id="cd13633">
    <property type="entry name" value="PBP2_Sa-PDT_like"/>
    <property type="match status" value="1"/>
</dbReference>
<evidence type="ECO:0000259" key="10">
    <source>
        <dbReference type="PROSITE" id="PS51171"/>
    </source>
</evidence>
<dbReference type="InterPro" id="IPR002912">
    <property type="entry name" value="ACT_dom"/>
</dbReference>